<sequence>MGYDRSSFWDYTRSGYLSFWLNAWHNPSFFITRYGFRAWAQHKIKRYPMVQEYDEYLNRRSFLAILIARLIPVIPSQVVNIVCGLSKVNWAVFIIASAIGKIPNILIFSYAGANLHHNKWLSILMYTFYLVIIFNINFILVYRKIAKTK</sequence>
<evidence type="ECO:0000313" key="8">
    <source>
        <dbReference type="EMBL" id="MCM2531355.1"/>
    </source>
</evidence>
<dbReference type="PANTHER" id="PTHR12677">
    <property type="entry name" value="GOLGI APPARATUS MEMBRANE PROTEIN TVP38-RELATED"/>
    <property type="match status" value="1"/>
</dbReference>
<reference evidence="8 9" key="1">
    <citation type="submission" date="2022-06" db="EMBL/GenBank/DDBJ databases">
        <authorList>
            <person name="Jeon C.O."/>
        </authorList>
    </citation>
    <scope>NUCLEOTIDE SEQUENCE [LARGE SCALE GENOMIC DNA]</scope>
    <source>
        <strain evidence="8 9">KCTC 13943</strain>
    </source>
</reference>
<feature type="transmembrane region" description="Helical" evidence="6">
    <location>
        <begin position="90"/>
        <end position="111"/>
    </location>
</feature>
<evidence type="ECO:0000259" key="7">
    <source>
        <dbReference type="Pfam" id="PF09335"/>
    </source>
</evidence>
<name>A0ABT0W7E0_9BACI</name>
<comment type="caution">
    <text evidence="6">Lacks conserved residue(s) required for the propagation of feature annotation.</text>
</comment>
<evidence type="ECO:0000256" key="6">
    <source>
        <dbReference type="RuleBase" id="RU366058"/>
    </source>
</evidence>
<keyword evidence="4 6" id="KW-1133">Transmembrane helix</keyword>
<organism evidence="8 9">
    <name type="scientific">Neobacillus pocheonensis</name>
    <dbReference type="NCBI Taxonomy" id="363869"/>
    <lineage>
        <taxon>Bacteria</taxon>
        <taxon>Bacillati</taxon>
        <taxon>Bacillota</taxon>
        <taxon>Bacilli</taxon>
        <taxon>Bacillales</taxon>
        <taxon>Bacillaceae</taxon>
        <taxon>Neobacillus</taxon>
    </lineage>
</organism>
<dbReference type="InterPro" id="IPR015414">
    <property type="entry name" value="TMEM64"/>
</dbReference>
<proteinExistence type="inferred from homology"/>
<comment type="similarity">
    <text evidence="6">Belongs to the TVP38/TMEM64 family.</text>
</comment>
<accession>A0ABT0W7E0</accession>
<gene>
    <name evidence="8" type="ORF">NDK43_01690</name>
</gene>
<keyword evidence="3 6" id="KW-0812">Transmembrane</keyword>
<keyword evidence="2 6" id="KW-1003">Cell membrane</keyword>
<feature type="transmembrane region" description="Helical" evidence="6">
    <location>
        <begin position="123"/>
        <end position="142"/>
    </location>
</feature>
<evidence type="ECO:0000313" key="9">
    <source>
        <dbReference type="Proteomes" id="UP001523262"/>
    </source>
</evidence>
<evidence type="ECO:0000256" key="2">
    <source>
        <dbReference type="ARBA" id="ARBA00022475"/>
    </source>
</evidence>
<keyword evidence="5 6" id="KW-0472">Membrane</keyword>
<evidence type="ECO:0000256" key="3">
    <source>
        <dbReference type="ARBA" id="ARBA00022692"/>
    </source>
</evidence>
<dbReference type="InterPro" id="IPR032816">
    <property type="entry name" value="VTT_dom"/>
</dbReference>
<comment type="caution">
    <text evidence="8">The sequence shown here is derived from an EMBL/GenBank/DDBJ whole genome shotgun (WGS) entry which is preliminary data.</text>
</comment>
<comment type="subcellular location">
    <subcellularLocation>
        <location evidence="1 6">Cell membrane</location>
        <topology evidence="1 6">Multi-pass membrane protein</topology>
    </subcellularLocation>
</comment>
<dbReference type="Pfam" id="PF09335">
    <property type="entry name" value="VTT_dom"/>
    <property type="match status" value="1"/>
</dbReference>
<dbReference type="PANTHER" id="PTHR12677:SF59">
    <property type="entry name" value="GOLGI APPARATUS MEMBRANE PROTEIN TVP38-RELATED"/>
    <property type="match status" value="1"/>
</dbReference>
<protein>
    <recommendedName>
        <fullName evidence="6">TVP38/TMEM64 family membrane protein</fullName>
    </recommendedName>
</protein>
<keyword evidence="9" id="KW-1185">Reference proteome</keyword>
<dbReference type="Proteomes" id="UP001523262">
    <property type="component" value="Unassembled WGS sequence"/>
</dbReference>
<evidence type="ECO:0000256" key="5">
    <source>
        <dbReference type="ARBA" id="ARBA00023136"/>
    </source>
</evidence>
<feature type="domain" description="VTT" evidence="7">
    <location>
        <begin position="28"/>
        <end position="113"/>
    </location>
</feature>
<evidence type="ECO:0000256" key="4">
    <source>
        <dbReference type="ARBA" id="ARBA00022989"/>
    </source>
</evidence>
<dbReference type="EMBL" id="JAMQCR010000001">
    <property type="protein sequence ID" value="MCM2531355.1"/>
    <property type="molecule type" value="Genomic_DNA"/>
</dbReference>
<evidence type="ECO:0000256" key="1">
    <source>
        <dbReference type="ARBA" id="ARBA00004651"/>
    </source>
</evidence>